<gene>
    <name evidence="1" type="ORF">BDN72DRAFT_850852</name>
</gene>
<dbReference type="Proteomes" id="UP000308600">
    <property type="component" value="Unassembled WGS sequence"/>
</dbReference>
<accession>A0ACD3A3K6</accession>
<evidence type="ECO:0000313" key="2">
    <source>
        <dbReference type="Proteomes" id="UP000308600"/>
    </source>
</evidence>
<name>A0ACD3A3K6_9AGAR</name>
<proteinExistence type="predicted"/>
<organism evidence="1 2">
    <name type="scientific">Pluteus cervinus</name>
    <dbReference type="NCBI Taxonomy" id="181527"/>
    <lineage>
        <taxon>Eukaryota</taxon>
        <taxon>Fungi</taxon>
        <taxon>Dikarya</taxon>
        <taxon>Basidiomycota</taxon>
        <taxon>Agaricomycotina</taxon>
        <taxon>Agaricomycetes</taxon>
        <taxon>Agaricomycetidae</taxon>
        <taxon>Agaricales</taxon>
        <taxon>Pluteineae</taxon>
        <taxon>Pluteaceae</taxon>
        <taxon>Pluteus</taxon>
    </lineage>
</organism>
<protein>
    <submittedName>
        <fullName evidence="1">Adenosine deaminase-like protein</fullName>
    </submittedName>
</protein>
<keyword evidence="2" id="KW-1185">Reference proteome</keyword>
<reference evidence="1 2" key="1">
    <citation type="journal article" date="2019" name="Nat. Ecol. Evol.">
        <title>Megaphylogeny resolves global patterns of mushroom evolution.</title>
        <authorList>
            <person name="Varga T."/>
            <person name="Krizsan K."/>
            <person name="Foldi C."/>
            <person name="Dima B."/>
            <person name="Sanchez-Garcia M."/>
            <person name="Sanchez-Ramirez S."/>
            <person name="Szollosi G.J."/>
            <person name="Szarkandi J.G."/>
            <person name="Papp V."/>
            <person name="Albert L."/>
            <person name="Andreopoulos W."/>
            <person name="Angelini C."/>
            <person name="Antonin V."/>
            <person name="Barry K.W."/>
            <person name="Bougher N.L."/>
            <person name="Buchanan P."/>
            <person name="Buyck B."/>
            <person name="Bense V."/>
            <person name="Catcheside P."/>
            <person name="Chovatia M."/>
            <person name="Cooper J."/>
            <person name="Damon W."/>
            <person name="Desjardin D."/>
            <person name="Finy P."/>
            <person name="Geml J."/>
            <person name="Haridas S."/>
            <person name="Hughes K."/>
            <person name="Justo A."/>
            <person name="Karasinski D."/>
            <person name="Kautmanova I."/>
            <person name="Kiss B."/>
            <person name="Kocsube S."/>
            <person name="Kotiranta H."/>
            <person name="LaButti K.M."/>
            <person name="Lechner B.E."/>
            <person name="Liimatainen K."/>
            <person name="Lipzen A."/>
            <person name="Lukacs Z."/>
            <person name="Mihaltcheva S."/>
            <person name="Morgado L.N."/>
            <person name="Niskanen T."/>
            <person name="Noordeloos M.E."/>
            <person name="Ohm R.A."/>
            <person name="Ortiz-Santana B."/>
            <person name="Ovrebo C."/>
            <person name="Racz N."/>
            <person name="Riley R."/>
            <person name="Savchenko A."/>
            <person name="Shiryaev A."/>
            <person name="Soop K."/>
            <person name="Spirin V."/>
            <person name="Szebenyi C."/>
            <person name="Tomsovsky M."/>
            <person name="Tulloss R.E."/>
            <person name="Uehling J."/>
            <person name="Grigoriev I.V."/>
            <person name="Vagvolgyi C."/>
            <person name="Papp T."/>
            <person name="Martin F.M."/>
            <person name="Miettinen O."/>
            <person name="Hibbett D.S."/>
            <person name="Nagy L.G."/>
        </authorList>
    </citation>
    <scope>NUCLEOTIDE SEQUENCE [LARGE SCALE GENOMIC DNA]</scope>
    <source>
        <strain evidence="1 2">NL-1719</strain>
    </source>
</reference>
<dbReference type="EMBL" id="ML208828">
    <property type="protein sequence ID" value="TFK60116.1"/>
    <property type="molecule type" value="Genomic_DNA"/>
</dbReference>
<sequence length="373" mass="40740">MTTIAGPAAAALSSLSADQLTFIRSLPKAELHAHLNGCIPITVLRELAHEYARSSAADSSAKSIGSATLSSLLSNDAVQSGIQQLLSSEGVKLEKITDFFGLFPSIYALTSTKEALGRVTRAVLESFLGTSRVDEDIHRGTASQAECAYLELRSTPRQTDGMTREEYVRTIVEEAEWYPPGKVGIIVSLDRKMSGEVMDECVEVASKLRKEGKAVVGVDLCGDPLAGDVVDFERYFRRAKEVGLKVTLHVAETTSNSCEETLKLLSYGPDRLGHATFLDDDAIDYVVKNKIPIEICLTSNLLCKTVSSLDEHHIRHYLKHNHPISICTDDTLPFRTTSTAEYALLLAKLPLGLGLSEGDVEKIARMGMEHRFV</sequence>
<evidence type="ECO:0000313" key="1">
    <source>
        <dbReference type="EMBL" id="TFK60116.1"/>
    </source>
</evidence>